<dbReference type="GO" id="GO:0016787">
    <property type="term" value="F:hydrolase activity"/>
    <property type="evidence" value="ECO:0007669"/>
    <property type="project" value="InterPro"/>
</dbReference>
<evidence type="ECO:0000313" key="4">
    <source>
        <dbReference type="Proteomes" id="UP000253426"/>
    </source>
</evidence>
<dbReference type="RefSeq" id="WP_113959708.1">
    <property type="nucleotide sequence ID" value="NZ_QNRR01000006.1"/>
</dbReference>
<reference evidence="3 4" key="1">
    <citation type="submission" date="2018-06" db="EMBL/GenBank/DDBJ databases">
        <title>Genomic Encyclopedia of Type Strains, Phase IV (KMG-IV): sequencing the most valuable type-strain genomes for metagenomic binning, comparative biology and taxonomic classification.</title>
        <authorList>
            <person name="Goeker M."/>
        </authorList>
    </citation>
    <scope>NUCLEOTIDE SEQUENCE [LARGE SCALE GENOMIC DNA]</scope>
    <source>
        <strain evidence="3 4">DSM 25532</strain>
    </source>
</reference>
<dbReference type="Pfam" id="PF06439">
    <property type="entry name" value="3keto-disac_hyd"/>
    <property type="match status" value="1"/>
</dbReference>
<keyword evidence="4" id="KW-1185">Reference proteome</keyword>
<keyword evidence="1" id="KW-0732">Signal</keyword>
<dbReference type="AlphaFoldDB" id="A0A366HIP7"/>
<protein>
    <submittedName>
        <fullName evidence="3">Uncharacterized protein DUF1080</fullName>
    </submittedName>
</protein>
<feature type="signal peptide" evidence="1">
    <location>
        <begin position="1"/>
        <end position="18"/>
    </location>
</feature>
<dbReference type="InterPro" id="IPR010496">
    <property type="entry name" value="AL/BT2_dom"/>
</dbReference>
<dbReference type="OrthoDB" id="53343at2"/>
<sequence length="243" mass="26414">MKLVVLLCTALFITSVSAAEPGDGFVSLFNGKDLTGWVAPEGDNGHWKALDGVLDYDALSEAAGKDKNLWTAKEYKDFTLRLDWRLKQTTGLYPMPVVLPDGTHKLDANGKEILNPTPNADSGIYLRGVGKAQVNIWCWPIGSGEVYGYRMDKSMPSEVRAGVTPKMNADKPVGEWNTFEITMKGDRLTVVLNGKKVIDNAQLPGIPASGKIALQHHGGRGKDGQMSAASSLIQFRNISIKEL</sequence>
<evidence type="ECO:0000256" key="1">
    <source>
        <dbReference type="SAM" id="SignalP"/>
    </source>
</evidence>
<evidence type="ECO:0000259" key="2">
    <source>
        <dbReference type="Pfam" id="PF06439"/>
    </source>
</evidence>
<dbReference type="Proteomes" id="UP000253426">
    <property type="component" value="Unassembled WGS sequence"/>
</dbReference>
<accession>A0A366HIP7</accession>
<feature type="chain" id="PRO_5016569612" evidence="1">
    <location>
        <begin position="19"/>
        <end position="243"/>
    </location>
</feature>
<dbReference type="Gene3D" id="2.60.120.560">
    <property type="entry name" value="Exo-inulinase, domain 1"/>
    <property type="match status" value="1"/>
</dbReference>
<dbReference type="EMBL" id="QNRR01000006">
    <property type="protein sequence ID" value="RBP42591.1"/>
    <property type="molecule type" value="Genomic_DNA"/>
</dbReference>
<comment type="caution">
    <text evidence="3">The sequence shown here is derived from an EMBL/GenBank/DDBJ whole genome shotgun (WGS) entry which is preliminary data.</text>
</comment>
<gene>
    <name evidence="3" type="ORF">DES53_106300</name>
</gene>
<name>A0A366HIP7_9BACT</name>
<organism evidence="3 4">
    <name type="scientific">Roseimicrobium gellanilyticum</name>
    <dbReference type="NCBI Taxonomy" id="748857"/>
    <lineage>
        <taxon>Bacteria</taxon>
        <taxon>Pseudomonadati</taxon>
        <taxon>Verrucomicrobiota</taxon>
        <taxon>Verrucomicrobiia</taxon>
        <taxon>Verrucomicrobiales</taxon>
        <taxon>Verrucomicrobiaceae</taxon>
        <taxon>Roseimicrobium</taxon>
    </lineage>
</organism>
<proteinExistence type="predicted"/>
<feature type="domain" description="3-keto-alpha-glucoside-1,2-lyase/3-keto-2-hydroxy-glucal hydratase" evidence="2">
    <location>
        <begin position="24"/>
        <end position="241"/>
    </location>
</feature>
<evidence type="ECO:0000313" key="3">
    <source>
        <dbReference type="EMBL" id="RBP42591.1"/>
    </source>
</evidence>